<evidence type="ECO:0000313" key="3">
    <source>
        <dbReference type="EMBL" id="TGD42015.1"/>
    </source>
</evidence>
<feature type="domain" description="RNase NYN" evidence="2">
    <location>
        <begin position="58"/>
        <end position="166"/>
    </location>
</feature>
<name>A0ABY2KJ96_9RHOB</name>
<dbReference type="Proteomes" id="UP000297741">
    <property type="component" value="Unassembled WGS sequence"/>
</dbReference>
<dbReference type="EMBL" id="RPEM01000012">
    <property type="protein sequence ID" value="TGD42015.1"/>
    <property type="molecule type" value="Genomic_DNA"/>
</dbReference>
<dbReference type="RefSeq" id="WP_135432932.1">
    <property type="nucleotide sequence ID" value="NZ_RPEM01000012.1"/>
</dbReference>
<keyword evidence="1" id="KW-0812">Transmembrane</keyword>
<keyword evidence="1" id="KW-1133">Transmembrane helix</keyword>
<comment type="caution">
    <text evidence="3">The sequence shown here is derived from an EMBL/GenBank/DDBJ whole genome shotgun (WGS) entry which is preliminary data.</text>
</comment>
<keyword evidence="1" id="KW-0472">Membrane</keyword>
<proteinExistence type="predicted"/>
<evidence type="ECO:0000259" key="2">
    <source>
        <dbReference type="Pfam" id="PF11977"/>
    </source>
</evidence>
<organism evidence="3 4">
    <name type="scientific">Pseudotabrizicola sediminis</name>
    <dbReference type="NCBI Taxonomy" id="2486418"/>
    <lineage>
        <taxon>Bacteria</taxon>
        <taxon>Pseudomonadati</taxon>
        <taxon>Pseudomonadota</taxon>
        <taxon>Alphaproteobacteria</taxon>
        <taxon>Rhodobacterales</taxon>
        <taxon>Paracoccaceae</taxon>
        <taxon>Pseudotabrizicola</taxon>
    </lineage>
</organism>
<dbReference type="Gene3D" id="3.40.50.11980">
    <property type="match status" value="1"/>
</dbReference>
<accession>A0ABY2KJ96</accession>
<evidence type="ECO:0000313" key="4">
    <source>
        <dbReference type="Proteomes" id="UP000297741"/>
    </source>
</evidence>
<evidence type="ECO:0000256" key="1">
    <source>
        <dbReference type="SAM" id="Phobius"/>
    </source>
</evidence>
<feature type="transmembrane region" description="Helical" evidence="1">
    <location>
        <begin position="29"/>
        <end position="47"/>
    </location>
</feature>
<keyword evidence="4" id="KW-1185">Reference proteome</keyword>
<feature type="transmembrane region" description="Helical" evidence="1">
    <location>
        <begin position="5"/>
        <end position="23"/>
    </location>
</feature>
<protein>
    <recommendedName>
        <fullName evidence="2">RNase NYN domain-containing protein</fullName>
    </recommendedName>
</protein>
<dbReference type="InterPro" id="IPR021869">
    <property type="entry name" value="RNase_Zc3h12_NYN"/>
</dbReference>
<dbReference type="Pfam" id="PF11977">
    <property type="entry name" value="RNase_Zc3h12a"/>
    <property type="match status" value="1"/>
</dbReference>
<gene>
    <name evidence="3" type="ORF">EEB11_15735</name>
</gene>
<reference evidence="3 4" key="1">
    <citation type="submission" date="2018-11" db="EMBL/GenBank/DDBJ databases">
        <title>Tabrizicola sp. isolated from sediment of alpine lake.</title>
        <authorList>
            <person name="Liu Z."/>
        </authorList>
    </citation>
    <scope>NUCLEOTIDE SEQUENCE [LARGE SCALE GENOMIC DNA]</scope>
    <source>
        <strain evidence="3 4">DRYC-M-16</strain>
    </source>
</reference>
<sequence>MRVPFVLFTISYLAALAGLWLTGAWDAPPVLLALVSAFAALILMLLAKPEAEAKAPPRSIVVDGSNIMHWKDDTPQLTTLREVVRSLADQGYQPGVVFDANAGYKLMGRYMDDRPLARALGLPADRVLVVPKGEAADPVILTVARELGASVLSNDRFRDWAADFPEVAQPGYVRRGGYRDGALWMDTAR</sequence>